<dbReference type="EMBL" id="CP032416">
    <property type="protein sequence ID" value="AYD41186.1"/>
    <property type="molecule type" value="Genomic_DNA"/>
</dbReference>
<dbReference type="InterPro" id="IPR032466">
    <property type="entry name" value="Metal_Hydrolase"/>
</dbReference>
<dbReference type="InterPro" id="IPR001365">
    <property type="entry name" value="A_deaminase_dom"/>
</dbReference>
<dbReference type="EC" id="3.5.4.4" evidence="1 9"/>
<dbReference type="InterPro" id="IPR006330">
    <property type="entry name" value="Ado/ade_deaminase"/>
</dbReference>
<keyword evidence="2 9" id="KW-0479">Metal-binding</keyword>
<dbReference type="CDD" id="cd01320">
    <property type="entry name" value="ADA"/>
    <property type="match status" value="1"/>
</dbReference>
<feature type="binding site" evidence="9">
    <location>
        <position position="14"/>
    </location>
    <ligand>
        <name>substrate</name>
    </ligand>
</feature>
<dbReference type="PANTHER" id="PTHR11409">
    <property type="entry name" value="ADENOSINE DEAMINASE"/>
    <property type="match status" value="1"/>
</dbReference>
<evidence type="ECO:0000256" key="4">
    <source>
        <dbReference type="ARBA" id="ARBA00022833"/>
    </source>
</evidence>
<dbReference type="KEGG" id="cfer:D4Z93_11940"/>
<keyword evidence="3 9" id="KW-0378">Hydrolase</keyword>
<dbReference type="PANTHER" id="PTHR11409:SF43">
    <property type="entry name" value="ADENOSINE DEAMINASE"/>
    <property type="match status" value="1"/>
</dbReference>
<feature type="domain" description="Adenosine deaminase" evidence="10">
    <location>
        <begin position="7"/>
        <end position="330"/>
    </location>
</feature>
<protein>
    <recommendedName>
        <fullName evidence="1 9">Adenosine deaminase</fullName>
        <ecNumber evidence="1 9">3.5.4.4</ecNumber>
    </recommendedName>
    <alternativeName>
        <fullName evidence="6 9">Adenosine aminohydrolase</fullName>
    </alternativeName>
</protein>
<name>A0A386H692_9CLOT</name>
<dbReference type="NCBIfam" id="TIGR01430">
    <property type="entry name" value="aden_deam"/>
    <property type="match status" value="1"/>
</dbReference>
<keyword evidence="5 9" id="KW-0546">Nucleotide metabolism</keyword>
<organism evidence="11 12">
    <name type="scientific">Clostridium fermenticellae</name>
    <dbReference type="NCBI Taxonomy" id="2068654"/>
    <lineage>
        <taxon>Bacteria</taxon>
        <taxon>Bacillati</taxon>
        <taxon>Bacillota</taxon>
        <taxon>Clostridia</taxon>
        <taxon>Eubacteriales</taxon>
        <taxon>Clostridiaceae</taxon>
        <taxon>Clostridium</taxon>
    </lineage>
</organism>
<keyword evidence="12" id="KW-1185">Reference proteome</keyword>
<feature type="site" description="Important for catalytic activity" evidence="9">
    <location>
        <position position="221"/>
    </location>
</feature>
<dbReference type="GO" id="GO:0006154">
    <property type="term" value="P:adenosine catabolic process"/>
    <property type="evidence" value="ECO:0007669"/>
    <property type="project" value="TreeGrafter"/>
</dbReference>
<evidence type="ECO:0000256" key="5">
    <source>
        <dbReference type="ARBA" id="ARBA00023080"/>
    </source>
</evidence>
<feature type="binding site" evidence="9">
    <location>
        <position position="16"/>
    </location>
    <ligand>
        <name>substrate</name>
    </ligand>
</feature>
<evidence type="ECO:0000256" key="7">
    <source>
        <dbReference type="ARBA" id="ARBA00047989"/>
    </source>
</evidence>
<dbReference type="GO" id="GO:0046936">
    <property type="term" value="F:2'-deoxyadenosine deaminase activity"/>
    <property type="evidence" value="ECO:0007669"/>
    <property type="project" value="RHEA"/>
</dbReference>
<dbReference type="Pfam" id="PF00962">
    <property type="entry name" value="A_deaminase"/>
    <property type="match status" value="1"/>
</dbReference>
<gene>
    <name evidence="9" type="primary">add</name>
    <name evidence="11" type="ORF">D4Z93_11940</name>
</gene>
<evidence type="ECO:0000256" key="8">
    <source>
        <dbReference type="ARBA" id="ARBA00049213"/>
    </source>
</evidence>
<dbReference type="AlphaFoldDB" id="A0A386H692"/>
<dbReference type="GO" id="GO:0004000">
    <property type="term" value="F:adenosine deaminase activity"/>
    <property type="evidence" value="ECO:0007669"/>
    <property type="project" value="UniProtKB-UniRule"/>
</dbReference>
<feature type="active site" description="Proton donor" evidence="9">
    <location>
        <position position="200"/>
    </location>
</feature>
<dbReference type="RefSeq" id="WP_119973804.1">
    <property type="nucleotide sequence ID" value="NZ_CP032416.1"/>
</dbReference>
<dbReference type="InterPro" id="IPR028893">
    <property type="entry name" value="A_deaminase"/>
</dbReference>
<dbReference type="OrthoDB" id="9779574at2"/>
<evidence type="ECO:0000259" key="10">
    <source>
        <dbReference type="Pfam" id="PF00962"/>
    </source>
</evidence>
<dbReference type="GO" id="GO:0008270">
    <property type="term" value="F:zinc ion binding"/>
    <property type="evidence" value="ECO:0007669"/>
    <property type="project" value="UniProtKB-UniRule"/>
</dbReference>
<evidence type="ECO:0000313" key="12">
    <source>
        <dbReference type="Proteomes" id="UP000266301"/>
    </source>
</evidence>
<dbReference type="GO" id="GO:0043103">
    <property type="term" value="P:hypoxanthine salvage"/>
    <property type="evidence" value="ECO:0007669"/>
    <property type="project" value="TreeGrafter"/>
</dbReference>
<dbReference type="GO" id="GO:0009117">
    <property type="term" value="P:nucleotide metabolic process"/>
    <property type="evidence" value="ECO:0007669"/>
    <property type="project" value="UniProtKB-KW"/>
</dbReference>
<feature type="binding site" evidence="9">
    <location>
        <position position="12"/>
    </location>
    <ligand>
        <name>Zn(2+)</name>
        <dbReference type="ChEBI" id="CHEBI:29105"/>
        <note>catalytic</note>
    </ligand>
</feature>
<sequence>MNLKNLPKIELHCHLDGSLRPETIVDIAKKDKINILSYNVNDIRNKITIPLDCKSLDEYLKAFEIPNLVMQSKENLKRITFEVFEDSARENVKYMEIRFAPQLHTLKGLTLEEIIQSVIEGIRLAESMYDIKGNVILCCMRNMDEDKAFQVIEDGKKFIGRGVAGIDLCSSEDDGFCERFLEPIKLAREYGYGITIHAGETGISRNVIDAVRLLGAERIGHGVAIKNSKEAYKLVKAQKIALEMCPTSNVQTKAVNSFYEHPIYKFLKDGIRVTLNTDNRTVSNTTMTNECQVMVNEFDMSYEDYRQIYFNSVDACFTDSKTKEKLKEYIK</sequence>
<feature type="binding site" evidence="9">
    <location>
        <position position="278"/>
    </location>
    <ligand>
        <name>Zn(2+)</name>
        <dbReference type="ChEBI" id="CHEBI:29105"/>
        <note>catalytic</note>
    </ligand>
</feature>
<comment type="function">
    <text evidence="9">Catalyzes the hydrolytic deamination of adenosine and 2-deoxyadenosine.</text>
</comment>
<comment type="catalytic activity">
    <reaction evidence="7">
        <text>adenosine + H2O + H(+) = inosine + NH4(+)</text>
        <dbReference type="Rhea" id="RHEA:24408"/>
        <dbReference type="ChEBI" id="CHEBI:15377"/>
        <dbReference type="ChEBI" id="CHEBI:15378"/>
        <dbReference type="ChEBI" id="CHEBI:16335"/>
        <dbReference type="ChEBI" id="CHEBI:17596"/>
        <dbReference type="ChEBI" id="CHEBI:28938"/>
        <dbReference type="EC" id="3.5.4.4"/>
    </reaction>
    <physiologicalReaction direction="left-to-right" evidence="7">
        <dbReference type="Rhea" id="RHEA:24409"/>
    </physiologicalReaction>
</comment>
<feature type="binding site" evidence="9">
    <location>
        <position position="197"/>
    </location>
    <ligand>
        <name>Zn(2+)</name>
        <dbReference type="ChEBI" id="CHEBI:29105"/>
        <note>catalytic</note>
    </ligand>
</feature>
<dbReference type="Proteomes" id="UP000266301">
    <property type="component" value="Chromosome"/>
</dbReference>
<dbReference type="Gene3D" id="3.20.20.140">
    <property type="entry name" value="Metal-dependent hydrolases"/>
    <property type="match status" value="1"/>
</dbReference>
<comment type="similarity">
    <text evidence="9">Belongs to the metallo-dependent hydrolases superfamily. Adenosine and AMP deaminases family. Adenosine deaminase subfamily.</text>
</comment>
<dbReference type="SUPFAM" id="SSF51556">
    <property type="entry name" value="Metallo-dependent hydrolases"/>
    <property type="match status" value="1"/>
</dbReference>
<evidence type="ECO:0000256" key="1">
    <source>
        <dbReference type="ARBA" id="ARBA00012784"/>
    </source>
</evidence>
<evidence type="ECO:0000256" key="6">
    <source>
        <dbReference type="ARBA" id="ARBA00031852"/>
    </source>
</evidence>
<comment type="caution">
    <text evidence="9">Lacks conserved residue(s) required for the propagation of feature annotation.</text>
</comment>
<evidence type="ECO:0000256" key="9">
    <source>
        <dbReference type="HAMAP-Rule" id="MF_00540"/>
    </source>
</evidence>
<comment type="catalytic activity">
    <reaction evidence="8">
        <text>2'-deoxyadenosine + H2O + H(+) = 2'-deoxyinosine + NH4(+)</text>
        <dbReference type="Rhea" id="RHEA:28190"/>
        <dbReference type="ChEBI" id="CHEBI:15377"/>
        <dbReference type="ChEBI" id="CHEBI:15378"/>
        <dbReference type="ChEBI" id="CHEBI:17256"/>
        <dbReference type="ChEBI" id="CHEBI:28938"/>
        <dbReference type="ChEBI" id="CHEBI:28997"/>
        <dbReference type="EC" id="3.5.4.4"/>
    </reaction>
    <physiologicalReaction direction="left-to-right" evidence="8">
        <dbReference type="Rhea" id="RHEA:28191"/>
    </physiologicalReaction>
</comment>
<evidence type="ECO:0000256" key="3">
    <source>
        <dbReference type="ARBA" id="ARBA00022801"/>
    </source>
</evidence>
<comment type="cofactor">
    <cofactor evidence="9">
        <name>Zn(2+)</name>
        <dbReference type="ChEBI" id="CHEBI:29105"/>
    </cofactor>
    <text evidence="9">Binds 1 zinc ion per subunit.</text>
</comment>
<dbReference type="GO" id="GO:0046103">
    <property type="term" value="P:inosine biosynthetic process"/>
    <property type="evidence" value="ECO:0007669"/>
    <property type="project" value="TreeGrafter"/>
</dbReference>
<accession>A0A386H692</accession>
<reference evidence="11 12" key="1">
    <citation type="journal article" date="2019" name="Int. J. Syst. Evol. Microbiol.">
        <title>Clostridium fermenticellae sp. nov., isolated from the mud in a fermentation cellar for the production of the Chinese liquor, baijiu.</title>
        <authorList>
            <person name="Xu P.X."/>
            <person name="Chai L.J."/>
            <person name="Qiu T."/>
            <person name="Zhang X.J."/>
            <person name="Lu Z.M."/>
            <person name="Xiao C."/>
            <person name="Wang S.T."/>
            <person name="Shen C.H."/>
            <person name="Shi J.S."/>
            <person name="Xu Z.H."/>
        </authorList>
    </citation>
    <scope>NUCLEOTIDE SEQUENCE [LARGE SCALE GENOMIC DNA]</scope>
    <source>
        <strain evidence="11 12">JN500901</strain>
    </source>
</reference>
<feature type="binding site" evidence="9">
    <location>
        <position position="14"/>
    </location>
    <ligand>
        <name>Zn(2+)</name>
        <dbReference type="ChEBI" id="CHEBI:29105"/>
        <note>catalytic</note>
    </ligand>
</feature>
<dbReference type="GO" id="GO:0005829">
    <property type="term" value="C:cytosol"/>
    <property type="evidence" value="ECO:0007669"/>
    <property type="project" value="TreeGrafter"/>
</dbReference>
<dbReference type="GO" id="GO:0009168">
    <property type="term" value="P:purine ribonucleoside monophosphate biosynthetic process"/>
    <property type="evidence" value="ECO:0007669"/>
    <property type="project" value="UniProtKB-UniRule"/>
</dbReference>
<keyword evidence="4 9" id="KW-0862">Zinc</keyword>
<evidence type="ECO:0000313" key="11">
    <source>
        <dbReference type="EMBL" id="AYD41186.1"/>
    </source>
</evidence>
<proteinExistence type="inferred from homology"/>
<evidence type="ECO:0000256" key="2">
    <source>
        <dbReference type="ARBA" id="ARBA00022723"/>
    </source>
</evidence>
<dbReference type="HAMAP" id="MF_00540">
    <property type="entry name" value="A_deaminase"/>
    <property type="match status" value="1"/>
</dbReference>